<evidence type="ECO:0000313" key="4">
    <source>
        <dbReference type="Proteomes" id="UP000051008"/>
    </source>
</evidence>
<dbReference type="InterPro" id="IPR025536">
    <property type="entry name" value="DUF4422"/>
</dbReference>
<dbReference type="Pfam" id="PF14393">
    <property type="entry name" value="DUF4422"/>
    <property type="match status" value="1"/>
</dbReference>
<keyword evidence="3" id="KW-0808">Transferase</keyword>
<accession>A0A0R2AN04</accession>
<reference evidence="3 4" key="1">
    <citation type="journal article" date="2015" name="Genome Announc.">
        <title>Expanding the biotechnology potential of lactobacilli through comparative genomics of 213 strains and associated genera.</title>
        <authorList>
            <person name="Sun Z."/>
            <person name="Harris H.M."/>
            <person name="McCann A."/>
            <person name="Guo C."/>
            <person name="Argimon S."/>
            <person name="Zhang W."/>
            <person name="Yang X."/>
            <person name="Jeffery I.B."/>
            <person name="Cooney J.C."/>
            <person name="Kagawa T.F."/>
            <person name="Liu W."/>
            <person name="Song Y."/>
            <person name="Salvetti E."/>
            <person name="Wrobel A."/>
            <person name="Rasinkangas P."/>
            <person name="Parkhill J."/>
            <person name="Rea M.C."/>
            <person name="O'Sullivan O."/>
            <person name="Ritari J."/>
            <person name="Douillard F.P."/>
            <person name="Paul Ross R."/>
            <person name="Yang R."/>
            <person name="Briner A.E."/>
            <person name="Felis G.E."/>
            <person name="de Vos W.M."/>
            <person name="Barrangou R."/>
            <person name="Klaenhammer T.R."/>
            <person name="Caufield P.W."/>
            <person name="Cui Y."/>
            <person name="Zhang H."/>
            <person name="O'Toole P.W."/>
        </authorList>
    </citation>
    <scope>NUCLEOTIDE SEQUENCE [LARGE SCALE GENOMIC DNA]</scope>
    <source>
        <strain evidence="3 4">DSM 20509</strain>
    </source>
</reference>
<evidence type="ECO:0000256" key="1">
    <source>
        <dbReference type="SAM" id="MobiDB-lite"/>
    </source>
</evidence>
<dbReference type="AlphaFoldDB" id="A0A0R2AN04"/>
<feature type="compositionally biased region" description="Polar residues" evidence="1">
    <location>
        <begin position="20"/>
        <end position="29"/>
    </location>
</feature>
<protein>
    <submittedName>
        <fullName evidence="3">Glycosyltransferase</fullName>
    </submittedName>
</protein>
<evidence type="ECO:0000259" key="2">
    <source>
        <dbReference type="Pfam" id="PF14393"/>
    </source>
</evidence>
<evidence type="ECO:0000313" key="3">
    <source>
        <dbReference type="EMBL" id="KRM64572.1"/>
    </source>
</evidence>
<comment type="caution">
    <text evidence="3">The sequence shown here is derived from an EMBL/GenBank/DDBJ whole genome shotgun (WGS) entry which is preliminary data.</text>
</comment>
<sequence>MGAEGKVDSQGKPLSLGYTKDNTGDNISTKNDSYSELTGLYWAWKNLDTDYIGLAHYRRLFGGSKRVGKDRVKWAITGTELDKLIENNDIILPRKRHYYIETLYSHYEHTHYANQLDETREVIADLYPDYLEMYDVVLNQRSGYMFNMVIMRRDLLDKYCSWLFSILFELEKRMGKQNLSKFQGRFYGRVSEIIFNVWLQYQIKQGNISKGRIQEVPIVYVEPVNWFKKGQAFLAAKFLHKRYKGSF</sequence>
<keyword evidence="4" id="KW-1185">Reference proteome</keyword>
<dbReference type="PATRIC" id="fig|1423718.3.peg.1920"/>
<proteinExistence type="predicted"/>
<dbReference type="Proteomes" id="UP000051008">
    <property type="component" value="Unassembled WGS sequence"/>
</dbReference>
<gene>
    <name evidence="3" type="ORF">FC14_GL001850</name>
</gene>
<organism evidence="3 4">
    <name type="scientific">Ligilactobacillus agilis DSM 20509</name>
    <dbReference type="NCBI Taxonomy" id="1423718"/>
    <lineage>
        <taxon>Bacteria</taxon>
        <taxon>Bacillati</taxon>
        <taxon>Bacillota</taxon>
        <taxon>Bacilli</taxon>
        <taxon>Lactobacillales</taxon>
        <taxon>Lactobacillaceae</taxon>
        <taxon>Ligilactobacillus</taxon>
    </lineage>
</organism>
<name>A0A0R2AN04_9LACO</name>
<dbReference type="EMBL" id="AYYP01000030">
    <property type="protein sequence ID" value="KRM64572.1"/>
    <property type="molecule type" value="Genomic_DNA"/>
</dbReference>
<feature type="region of interest" description="Disordered" evidence="1">
    <location>
        <begin position="1"/>
        <end position="29"/>
    </location>
</feature>
<feature type="domain" description="DUF4422" evidence="2">
    <location>
        <begin position="13"/>
        <end position="201"/>
    </location>
</feature>
<dbReference type="GO" id="GO:0016740">
    <property type="term" value="F:transferase activity"/>
    <property type="evidence" value="ECO:0007669"/>
    <property type="project" value="UniProtKB-KW"/>
</dbReference>